<evidence type="ECO:0000313" key="5">
    <source>
        <dbReference type="Proteomes" id="UP000028545"/>
    </source>
</evidence>
<evidence type="ECO:0000313" key="4">
    <source>
        <dbReference type="EMBL" id="KEZ46121.1"/>
    </source>
</evidence>
<dbReference type="OrthoDB" id="5772781at2759"/>
<comment type="catalytic activity">
    <reaction evidence="2">
        <text>N(6)-D-ribulosyl-L-lysyl-[protein] + ATP = N(6)-(3-O-phospho-D-ribulosyl)-L-lysyl-[protein] + ADP + H(+)</text>
        <dbReference type="Rhea" id="RHEA:48432"/>
        <dbReference type="Rhea" id="RHEA-COMP:12103"/>
        <dbReference type="Rhea" id="RHEA-COMP:12104"/>
        <dbReference type="ChEBI" id="CHEBI:15378"/>
        <dbReference type="ChEBI" id="CHEBI:30616"/>
        <dbReference type="ChEBI" id="CHEBI:90418"/>
        <dbReference type="ChEBI" id="CHEBI:90420"/>
        <dbReference type="ChEBI" id="CHEBI:456216"/>
        <dbReference type="EC" id="2.7.1.172"/>
    </reaction>
    <physiologicalReaction direction="left-to-right" evidence="2">
        <dbReference type="Rhea" id="RHEA:48433"/>
    </physiologicalReaction>
</comment>
<sequence>MAPTVDPALIKALGLDAATTKISPHGGSGFASTFRLTATVNGEEVDYFVKTGSGSDSEVMFRGEHASLNAINSVVPSLCPKSLAHGPLSIPNQFFLATEFLDFSHSSGAGSGQSLAQKLAKLHTTPAPIPTGHTTPAFGFPVPTCCGATVQENSWQDSWAAFFGENRLRAILLECKRKGESDGALEDVVNNTIENVVPMLLGEDRLKGVVPVVVHGDLWSGNHARGRIGGKGGVEEVVYDPSCVYGHSEYELGIVKMFGGFGSGFWKEYERLVPKGEPVEEWEDRLLLYEL</sequence>
<name>A0A084GFK9_PSEDA</name>
<dbReference type="GO" id="GO:0102193">
    <property type="term" value="F:protein-ribulosamine 3-kinase activity"/>
    <property type="evidence" value="ECO:0007669"/>
    <property type="project" value="UniProtKB-EC"/>
</dbReference>
<dbReference type="FunFam" id="3.90.1200.10:FF:000018">
    <property type="entry name" value="Fructosamine-3-kinase, putative"/>
    <property type="match status" value="1"/>
</dbReference>
<dbReference type="VEuPathDB" id="FungiDB:SAPIO_CDS0980"/>
<reference evidence="4 5" key="1">
    <citation type="journal article" date="2014" name="Genome Announc.">
        <title>Draft genome sequence of the pathogenic fungus Scedosporium apiospermum.</title>
        <authorList>
            <person name="Vandeputte P."/>
            <person name="Ghamrawi S."/>
            <person name="Rechenmann M."/>
            <person name="Iltis A."/>
            <person name="Giraud S."/>
            <person name="Fleury M."/>
            <person name="Thornton C."/>
            <person name="Delhaes L."/>
            <person name="Meyer W."/>
            <person name="Papon N."/>
            <person name="Bouchara J.P."/>
        </authorList>
    </citation>
    <scope>NUCLEOTIDE SEQUENCE [LARGE SCALE GENOMIC DNA]</scope>
    <source>
        <strain evidence="4 5">IHEM 14462</strain>
    </source>
</reference>
<comment type="similarity">
    <text evidence="3">Belongs to the fructosamine kinase family.</text>
</comment>
<dbReference type="EMBL" id="JOWA01000044">
    <property type="protein sequence ID" value="KEZ46121.1"/>
    <property type="molecule type" value="Genomic_DNA"/>
</dbReference>
<dbReference type="Pfam" id="PF03881">
    <property type="entry name" value="Fructosamin_kin"/>
    <property type="match status" value="1"/>
</dbReference>
<dbReference type="GeneID" id="27719132"/>
<organism evidence="4 5">
    <name type="scientific">Pseudallescheria apiosperma</name>
    <name type="common">Scedosporium apiospermum</name>
    <dbReference type="NCBI Taxonomy" id="563466"/>
    <lineage>
        <taxon>Eukaryota</taxon>
        <taxon>Fungi</taxon>
        <taxon>Dikarya</taxon>
        <taxon>Ascomycota</taxon>
        <taxon>Pezizomycotina</taxon>
        <taxon>Sordariomycetes</taxon>
        <taxon>Hypocreomycetidae</taxon>
        <taxon>Microascales</taxon>
        <taxon>Microascaceae</taxon>
        <taxon>Scedosporium</taxon>
    </lineage>
</organism>
<dbReference type="RefSeq" id="XP_016645920.1">
    <property type="nucleotide sequence ID" value="XM_016783646.1"/>
</dbReference>
<keyword evidence="3" id="KW-0808">Transferase</keyword>
<protein>
    <recommendedName>
        <fullName evidence="1">protein-ribulosamine 3-kinase</fullName>
        <ecNumber evidence="1">2.7.1.172</ecNumber>
    </recommendedName>
</protein>
<keyword evidence="5" id="KW-1185">Reference proteome</keyword>
<dbReference type="OMA" id="RECDIAM"/>
<gene>
    <name evidence="4" type="ORF">SAPIO_CDS0980</name>
</gene>
<evidence type="ECO:0000256" key="3">
    <source>
        <dbReference type="PIRNR" id="PIRNR006221"/>
    </source>
</evidence>
<dbReference type="PANTHER" id="PTHR12149:SF8">
    <property type="entry name" value="PROTEIN-RIBULOSAMINE 3-KINASE"/>
    <property type="match status" value="1"/>
</dbReference>
<dbReference type="Gene3D" id="3.90.1200.10">
    <property type="match status" value="1"/>
</dbReference>
<dbReference type="Proteomes" id="UP000028545">
    <property type="component" value="Unassembled WGS sequence"/>
</dbReference>
<dbReference type="InterPro" id="IPR016477">
    <property type="entry name" value="Fructo-/Ketosamine-3-kinase"/>
</dbReference>
<dbReference type="AlphaFoldDB" id="A0A084GFK9"/>
<dbReference type="GO" id="GO:0016301">
    <property type="term" value="F:kinase activity"/>
    <property type="evidence" value="ECO:0007669"/>
    <property type="project" value="UniProtKB-UniRule"/>
</dbReference>
<evidence type="ECO:0000256" key="2">
    <source>
        <dbReference type="ARBA" id="ARBA00048655"/>
    </source>
</evidence>
<dbReference type="HOGENOM" id="CLU_036517_0_3_1"/>
<dbReference type="KEGG" id="sapo:SAPIO_CDS0980"/>
<dbReference type="PIRSF" id="PIRSF006221">
    <property type="entry name" value="Ketosamine-3-kinase"/>
    <property type="match status" value="1"/>
</dbReference>
<dbReference type="SUPFAM" id="SSF56112">
    <property type="entry name" value="Protein kinase-like (PK-like)"/>
    <property type="match status" value="1"/>
</dbReference>
<dbReference type="PANTHER" id="PTHR12149">
    <property type="entry name" value="FRUCTOSAMINE 3 KINASE-RELATED PROTEIN"/>
    <property type="match status" value="1"/>
</dbReference>
<keyword evidence="3 4" id="KW-0418">Kinase</keyword>
<dbReference type="EC" id="2.7.1.172" evidence="1"/>
<accession>A0A084GFK9</accession>
<evidence type="ECO:0000256" key="1">
    <source>
        <dbReference type="ARBA" id="ARBA00011961"/>
    </source>
</evidence>
<dbReference type="InterPro" id="IPR011009">
    <property type="entry name" value="Kinase-like_dom_sf"/>
</dbReference>
<proteinExistence type="inferred from homology"/>
<comment type="caution">
    <text evidence="4">The sequence shown here is derived from an EMBL/GenBank/DDBJ whole genome shotgun (WGS) entry which is preliminary data.</text>
</comment>